<dbReference type="InterPro" id="IPR036280">
    <property type="entry name" value="Multihaem_cyt_sf"/>
</dbReference>
<dbReference type="AlphaFoldDB" id="A0A6G7PYV7"/>
<dbReference type="InterPro" id="IPR010177">
    <property type="entry name" value="Paired_CXXCH_1"/>
</dbReference>
<dbReference type="KEGG" id="tav:G4V39_10240"/>
<feature type="domain" description="Doubled CXXCH motif" evidence="1">
    <location>
        <begin position="226"/>
        <end position="264"/>
    </location>
</feature>
<dbReference type="Proteomes" id="UP000502179">
    <property type="component" value="Chromosome"/>
</dbReference>
<sequence length="569" mass="64073">MKRKTFKSLLTLMGLILTLAFLSPPAEGKTTNALQLYPPLDKVWVDQSQIYIAGILQLPGTKEVKIEGVKVSSGETNVVPLKDGAFGVVITLKKGLNRVTIEAKGLKKEVQIFYAPKGEKPPAGFKRLYVHSLPTRLDCSECHPKRKGRLDFSLTLPVASNCTTGGCHQEIKEAPHLHGPLKNNECIQCHNPHGSSNRNQLVRQGRELCFICHEGTKAEFEQRVVHPPGKDDCLNCHDPHGSKMEFHLKGEGNVSSVCFQCHERRLFNRRYPHGPVADGECIACHNHHGSAYDHLLSAPLKGGKICLTCHEDRKEEFSMAHVHQPVAESCANCHDPHSSDYRYQLLKPSGQLCISCHKKLNPEVIATIKEAKYRHPSVEAGRCVDCHQPHTSNYEALLKDFEADLCFSCHKDLGREVRNAQYLHGPVQDGTCDACHNPHGSAFRRLLVRDFPPGFLTDYHPGKYDLCYSCHNKNVIEVKFTTVLTNFRDGNYNLHYAHVRRKNGNSCKACHAIHASNQPKHIREKTEYRGLRKELRFQLTDTGGSCLVGCHKERKTYDRKHPQFKHPAK</sequence>
<dbReference type="Gene3D" id="3.90.10.10">
    <property type="entry name" value="Cytochrome C3"/>
    <property type="match status" value="2"/>
</dbReference>
<feature type="domain" description="Doubled CXXCH motif" evidence="1">
    <location>
        <begin position="424"/>
        <end position="474"/>
    </location>
</feature>
<reference evidence="2 3" key="1">
    <citation type="submission" date="2020-02" db="EMBL/GenBank/DDBJ databases">
        <title>Genome analysis of Thermosulfuriphilus ammonigenes ST65T, an anaerobic thermophilic chemolithoautotrophic bacterium isolated from a deep-sea hydrothermal vent.</title>
        <authorList>
            <person name="Slobodkina G."/>
            <person name="Allioux M."/>
            <person name="Merkel A."/>
            <person name="Alain K."/>
            <person name="Jebbar M."/>
            <person name="Slobodkin A."/>
        </authorList>
    </citation>
    <scope>NUCLEOTIDE SEQUENCE [LARGE SCALE GENOMIC DNA]</scope>
    <source>
        <strain evidence="2 3">ST65</strain>
    </source>
</reference>
<dbReference type="EMBL" id="CP048877">
    <property type="protein sequence ID" value="QIJ72628.1"/>
    <property type="molecule type" value="Genomic_DNA"/>
</dbReference>
<dbReference type="NCBIfam" id="TIGR01905">
    <property type="entry name" value="paired_CXXCH_1"/>
    <property type="match status" value="6"/>
</dbReference>
<feature type="domain" description="Doubled CXXCH motif" evidence="1">
    <location>
        <begin position="323"/>
        <end position="360"/>
    </location>
</feature>
<dbReference type="PANTHER" id="PTHR39425">
    <property type="entry name" value="LIPOPROTEIN CYTOCHROME C"/>
    <property type="match status" value="1"/>
</dbReference>
<protein>
    <submittedName>
        <fullName evidence="2">Cytochrome C</fullName>
    </submittedName>
</protein>
<feature type="domain" description="Doubled CXXCH motif" evidence="1">
    <location>
        <begin position="178"/>
        <end position="217"/>
    </location>
</feature>
<dbReference type="RefSeq" id="WP_166032844.1">
    <property type="nucleotide sequence ID" value="NZ_CP048877.1"/>
</dbReference>
<keyword evidence="3" id="KW-1185">Reference proteome</keyword>
<dbReference type="SUPFAM" id="SSF48695">
    <property type="entry name" value="Multiheme cytochromes"/>
    <property type="match status" value="2"/>
</dbReference>
<gene>
    <name evidence="2" type="ORF">G4V39_10240</name>
</gene>
<evidence type="ECO:0000313" key="3">
    <source>
        <dbReference type="Proteomes" id="UP000502179"/>
    </source>
</evidence>
<organism evidence="2 3">
    <name type="scientific">Thermosulfuriphilus ammonigenes</name>
    <dbReference type="NCBI Taxonomy" id="1936021"/>
    <lineage>
        <taxon>Bacteria</taxon>
        <taxon>Pseudomonadati</taxon>
        <taxon>Thermodesulfobacteriota</taxon>
        <taxon>Thermodesulfobacteria</taxon>
        <taxon>Thermodesulfobacteriales</taxon>
        <taxon>Thermodesulfobacteriaceae</taxon>
        <taxon>Thermosulfuriphilus</taxon>
    </lineage>
</organism>
<dbReference type="PANTHER" id="PTHR39425:SF1">
    <property type="entry name" value="CYTOCHROME C7-LIKE DOMAIN-CONTAINING PROTEIN"/>
    <property type="match status" value="1"/>
</dbReference>
<evidence type="ECO:0000313" key="2">
    <source>
        <dbReference type="EMBL" id="QIJ72628.1"/>
    </source>
</evidence>
<dbReference type="Gene3D" id="1.10.1130.10">
    <property type="entry name" value="Flavocytochrome C3, Chain A"/>
    <property type="match status" value="2"/>
</dbReference>
<feature type="domain" description="Doubled CXXCH motif" evidence="1">
    <location>
        <begin position="375"/>
        <end position="413"/>
    </location>
</feature>
<accession>A0A6G7PYV7</accession>
<name>A0A6G7PYV7_9BACT</name>
<proteinExistence type="predicted"/>
<feature type="domain" description="Doubled CXXCH motif" evidence="1">
    <location>
        <begin position="273"/>
        <end position="314"/>
    </location>
</feature>
<evidence type="ECO:0000259" key="1">
    <source>
        <dbReference type="Pfam" id="PF09699"/>
    </source>
</evidence>
<dbReference type="Pfam" id="PF09699">
    <property type="entry name" value="Paired_CXXCH_1"/>
    <property type="match status" value="6"/>
</dbReference>